<proteinExistence type="predicted"/>
<evidence type="ECO:0000313" key="2">
    <source>
        <dbReference type="EMBL" id="GAP64819.1"/>
    </source>
</evidence>
<feature type="transmembrane region" description="Helical" evidence="1">
    <location>
        <begin position="20"/>
        <end position="38"/>
    </location>
</feature>
<name>A0A0K8QJ15_9GAMM</name>
<sequence>MTTTRIAATPRLARRRARAAIALAWLGAGLPTLLLTPLPLYDRLLGWSAAFWLVGAPLALLAALAPRLPLALLRAARPRPRGCAFAR</sequence>
<feature type="transmembrane region" description="Helical" evidence="1">
    <location>
        <begin position="44"/>
        <end position="65"/>
    </location>
</feature>
<dbReference type="RefSeq" id="WP_062534047.1">
    <property type="nucleotide sequence ID" value="NZ_DF970134.1"/>
</dbReference>
<evidence type="ECO:0000313" key="3">
    <source>
        <dbReference type="Proteomes" id="UP000253740"/>
    </source>
</evidence>
<keyword evidence="1" id="KW-0472">Membrane</keyword>
<protein>
    <submittedName>
        <fullName evidence="2">Uncharacterized protein</fullName>
    </submittedName>
</protein>
<dbReference type="Proteomes" id="UP000253740">
    <property type="component" value="Unassembled WGS sequence"/>
</dbReference>
<evidence type="ECO:0000256" key="1">
    <source>
        <dbReference type="SAM" id="Phobius"/>
    </source>
</evidence>
<dbReference type="EMBL" id="DF970134">
    <property type="protein sequence ID" value="GAP64819.1"/>
    <property type="molecule type" value="Genomic_DNA"/>
</dbReference>
<keyword evidence="1" id="KW-1133">Transmembrane helix</keyword>
<dbReference type="AlphaFoldDB" id="A0A0K8QJ15"/>
<gene>
    <name evidence="2" type="ORF">MBSD_n0101</name>
</gene>
<reference evidence="2" key="1">
    <citation type="submission" date="2015-08" db="EMBL/GenBank/DDBJ databases">
        <title>Complete DNA Sequence of Pseudomonas syringae pv. actinidiae, the Causal Agent of Kiwifruit Canker Disease.</title>
        <authorList>
            <person name="Rikkerink E.H.A."/>
            <person name="Fineran P.C."/>
        </authorList>
    </citation>
    <scope>NUCLEOTIDE SEQUENCE</scope>
    <source>
        <strain evidence="2">SkMP5</strain>
    </source>
</reference>
<organism evidence="2">
    <name type="scientific">Mizugakiibacter sediminis</name>
    <dbReference type="NCBI Taxonomy" id="1475481"/>
    <lineage>
        <taxon>Bacteria</taxon>
        <taxon>Pseudomonadati</taxon>
        <taxon>Pseudomonadota</taxon>
        <taxon>Gammaproteobacteria</taxon>
        <taxon>Lysobacterales</taxon>
        <taxon>Rhodanobacteraceae</taxon>
        <taxon>Mizugakiibacter</taxon>
    </lineage>
</organism>
<keyword evidence="3" id="KW-1185">Reference proteome</keyword>
<keyword evidence="1" id="KW-0812">Transmembrane</keyword>
<accession>A0A0K8QJ15</accession>